<proteinExistence type="predicted"/>
<feature type="non-terminal residue" evidence="1">
    <location>
        <position position="1"/>
    </location>
</feature>
<name>A0AAD3DJ89_9CHLO</name>
<evidence type="ECO:0000313" key="2">
    <source>
        <dbReference type="Proteomes" id="UP001054857"/>
    </source>
</evidence>
<dbReference type="Proteomes" id="UP001054857">
    <property type="component" value="Unassembled WGS sequence"/>
</dbReference>
<dbReference type="AlphaFoldDB" id="A0AAD3DJ89"/>
<organism evidence="1 2">
    <name type="scientific">Astrephomene gubernaculifera</name>
    <dbReference type="NCBI Taxonomy" id="47775"/>
    <lineage>
        <taxon>Eukaryota</taxon>
        <taxon>Viridiplantae</taxon>
        <taxon>Chlorophyta</taxon>
        <taxon>core chlorophytes</taxon>
        <taxon>Chlorophyceae</taxon>
        <taxon>CS clade</taxon>
        <taxon>Chlamydomonadales</taxon>
        <taxon>Astrephomenaceae</taxon>
        <taxon>Astrephomene</taxon>
    </lineage>
</organism>
<evidence type="ECO:0000313" key="1">
    <source>
        <dbReference type="EMBL" id="GFR40966.1"/>
    </source>
</evidence>
<accession>A0AAD3DJ89</accession>
<dbReference type="EMBL" id="BMAR01000001">
    <property type="protein sequence ID" value="GFR40966.1"/>
    <property type="molecule type" value="Genomic_DNA"/>
</dbReference>
<reference evidence="1 2" key="1">
    <citation type="journal article" date="2021" name="Sci. Rep.">
        <title>Genome sequencing of the multicellular alga Astrephomene provides insights into convergent evolution of germ-soma differentiation.</title>
        <authorList>
            <person name="Yamashita S."/>
            <person name="Yamamoto K."/>
            <person name="Matsuzaki R."/>
            <person name="Suzuki S."/>
            <person name="Yamaguchi H."/>
            <person name="Hirooka S."/>
            <person name="Minakuchi Y."/>
            <person name="Miyagishima S."/>
            <person name="Kawachi M."/>
            <person name="Toyoda A."/>
            <person name="Nozaki H."/>
        </authorList>
    </citation>
    <scope>NUCLEOTIDE SEQUENCE [LARGE SCALE GENOMIC DNA]</scope>
    <source>
        <strain evidence="1 2">NIES-4017</strain>
    </source>
</reference>
<keyword evidence="2" id="KW-1185">Reference proteome</keyword>
<protein>
    <submittedName>
        <fullName evidence="1">Uncharacterized protein</fullName>
    </submittedName>
</protein>
<gene>
    <name evidence="1" type="ORF">Agub_g1630</name>
</gene>
<comment type="caution">
    <text evidence="1">The sequence shown here is derived from an EMBL/GenBank/DDBJ whole genome shotgun (WGS) entry which is preliminary data.</text>
</comment>
<sequence length="488" mass="50102">MSLGVVAREAASVPSTSGRVALAEMLGRAAPVLSSAFSRSYASLVGSGFPSPRPDVALHLSTPHGGHINRMINTAESILELDGILYRFRKRLRPANIGAASMKLEHLHRYERASPYALKVQRVAAELQKYVETFADRLALTQVANVVRGMSSVSHRLPPELLVRLAAGVVADGGAALRYAPDVDLRDLCYGFSGQGYANPLFWSRVSSAVLPRLPSLDPNTLPAIIEALQHTQQLPIPTSTPTSSSEAAPAAASPQLALARDALRLLASPASLERLQPARLADAAHLLRRLGPQLGLMQQPGGGPDPALLAALQAATLRCLPALAPGPLTGILSSLLGLHGLAAGQQQQPQLPAELLVAAEAHLRAAVPRMELLHVKQAVQVLAPSAGGAGAVALGPLLELLARRAVQLLPAAGEEGAAGAGGSSLARLPRGGKDAGAVLAAAVGPQMSAMTPGVLEGLMKAYAAAAATAGGVQGGAGLVALVERVVA</sequence>